<keyword evidence="9" id="KW-0862">Zinc</keyword>
<comment type="subcellular location">
    <subcellularLocation>
        <location evidence="2">Cell membrane</location>
        <topology evidence="2">Multi-pass membrane protein</topology>
    </subcellularLocation>
</comment>
<comment type="similarity">
    <text evidence="3">Belongs to the peptidase M50B family.</text>
</comment>
<evidence type="ECO:0000256" key="5">
    <source>
        <dbReference type="ARBA" id="ARBA00022670"/>
    </source>
</evidence>
<evidence type="ECO:0000256" key="13">
    <source>
        <dbReference type="SAM" id="Phobius"/>
    </source>
</evidence>
<dbReference type="EMBL" id="PPEK01000005">
    <property type="protein sequence ID" value="PNV67850.1"/>
    <property type="molecule type" value="Genomic_DNA"/>
</dbReference>
<evidence type="ECO:0000256" key="12">
    <source>
        <dbReference type="ARBA" id="ARBA00023136"/>
    </source>
</evidence>
<evidence type="ECO:0000256" key="8">
    <source>
        <dbReference type="ARBA" id="ARBA00022801"/>
    </source>
</evidence>
<accession>A0A2K2UCG0</accession>
<name>A0A2K2UCG0_9ACTN</name>
<feature type="domain" description="Peptidase M50" evidence="14">
    <location>
        <begin position="12"/>
        <end position="198"/>
    </location>
</feature>
<dbReference type="InterPro" id="IPR044537">
    <property type="entry name" value="Rip2-like"/>
</dbReference>
<dbReference type="RefSeq" id="WP_103264905.1">
    <property type="nucleotide sequence ID" value="NZ_CABMLE010000005.1"/>
</dbReference>
<dbReference type="GO" id="GO:0008237">
    <property type="term" value="F:metallopeptidase activity"/>
    <property type="evidence" value="ECO:0007669"/>
    <property type="project" value="UniProtKB-KW"/>
</dbReference>
<evidence type="ECO:0000256" key="2">
    <source>
        <dbReference type="ARBA" id="ARBA00004651"/>
    </source>
</evidence>
<organism evidence="15 16">
    <name type="scientific">Enteroscipio rubneri</name>
    <dbReference type="NCBI Taxonomy" id="2070686"/>
    <lineage>
        <taxon>Bacteria</taxon>
        <taxon>Bacillati</taxon>
        <taxon>Actinomycetota</taxon>
        <taxon>Coriobacteriia</taxon>
        <taxon>Eggerthellales</taxon>
        <taxon>Eggerthellaceae</taxon>
        <taxon>Enteroscipio</taxon>
    </lineage>
</organism>
<evidence type="ECO:0000256" key="6">
    <source>
        <dbReference type="ARBA" id="ARBA00022692"/>
    </source>
</evidence>
<keyword evidence="16" id="KW-1185">Reference proteome</keyword>
<dbReference type="InterPro" id="IPR008915">
    <property type="entry name" value="Peptidase_M50"/>
</dbReference>
<keyword evidence="7" id="KW-0479">Metal-binding</keyword>
<evidence type="ECO:0000256" key="7">
    <source>
        <dbReference type="ARBA" id="ARBA00022723"/>
    </source>
</evidence>
<proteinExistence type="inferred from homology"/>
<dbReference type="Proteomes" id="UP000236197">
    <property type="component" value="Unassembled WGS sequence"/>
</dbReference>
<dbReference type="CDD" id="cd06158">
    <property type="entry name" value="S2P-M50_like_1"/>
    <property type="match status" value="1"/>
</dbReference>
<comment type="caution">
    <text evidence="15">The sequence shown here is derived from an EMBL/GenBank/DDBJ whole genome shotgun (WGS) entry which is preliminary data.</text>
</comment>
<keyword evidence="10 13" id="KW-1133">Transmembrane helix</keyword>
<dbReference type="GO" id="GO:0005886">
    <property type="term" value="C:plasma membrane"/>
    <property type="evidence" value="ECO:0007669"/>
    <property type="project" value="UniProtKB-SubCell"/>
</dbReference>
<protein>
    <submittedName>
        <fullName evidence="15">Site-2 protease family protein</fullName>
    </submittedName>
</protein>
<keyword evidence="11" id="KW-0482">Metalloprotease</keyword>
<dbReference type="PANTHER" id="PTHR35864:SF1">
    <property type="entry name" value="ZINC METALLOPROTEASE YWHC-RELATED"/>
    <property type="match status" value="1"/>
</dbReference>
<keyword evidence="4" id="KW-1003">Cell membrane</keyword>
<reference evidence="16" key="1">
    <citation type="submission" date="2018-01" db="EMBL/GenBank/DDBJ databases">
        <title>Rubneribacter badeniensis gen. nov., sp. nov., and Colonibacter rubneri, gen. nov., sp. nov., WGS of new members of the Eggerthellaceae.</title>
        <authorList>
            <person name="Danylec N."/>
            <person name="Stoll D.A."/>
            <person name="Doetsch A."/>
            <person name="Kulling S.E."/>
            <person name="Huch M."/>
        </authorList>
    </citation>
    <scope>NUCLEOTIDE SEQUENCE [LARGE SCALE GENOMIC DNA]</scope>
    <source>
        <strain evidence="16">ResAG-96</strain>
    </source>
</reference>
<evidence type="ECO:0000256" key="10">
    <source>
        <dbReference type="ARBA" id="ARBA00022989"/>
    </source>
</evidence>
<feature type="transmembrane region" description="Helical" evidence="13">
    <location>
        <begin position="132"/>
        <end position="153"/>
    </location>
</feature>
<dbReference type="GO" id="GO:0006508">
    <property type="term" value="P:proteolysis"/>
    <property type="evidence" value="ECO:0007669"/>
    <property type="project" value="UniProtKB-KW"/>
</dbReference>
<evidence type="ECO:0000256" key="3">
    <source>
        <dbReference type="ARBA" id="ARBA00007931"/>
    </source>
</evidence>
<dbReference type="Pfam" id="PF02163">
    <property type="entry name" value="Peptidase_M50"/>
    <property type="match status" value="1"/>
</dbReference>
<evidence type="ECO:0000313" key="16">
    <source>
        <dbReference type="Proteomes" id="UP000236197"/>
    </source>
</evidence>
<dbReference type="GO" id="GO:0046872">
    <property type="term" value="F:metal ion binding"/>
    <property type="evidence" value="ECO:0007669"/>
    <property type="project" value="UniProtKB-KW"/>
</dbReference>
<keyword evidence="12 13" id="KW-0472">Membrane</keyword>
<evidence type="ECO:0000256" key="4">
    <source>
        <dbReference type="ARBA" id="ARBA00022475"/>
    </source>
</evidence>
<sequence>MSATLPYIIISVLCFVPAIVLHEASHGFAAYKLGDPTAQRAGRLSFNPLKHVDPFGTVIMPLLLIAMNMPVFGYAKPVPYNPAYFEDPRKGDLIVGLAGPAANLAMAALAGLVAWALYLVLPVAQLVQQNELFYYFYLMFLPMFALINLYLMFFNLLPIPPLDGSSIFAFFLPPKYLPKYYKVQQYALPVFLVVVLLLPYVLHFNPIGLYLDATAGSVANLLFPFRVS</sequence>
<evidence type="ECO:0000256" key="1">
    <source>
        <dbReference type="ARBA" id="ARBA00001947"/>
    </source>
</evidence>
<evidence type="ECO:0000256" key="11">
    <source>
        <dbReference type="ARBA" id="ARBA00023049"/>
    </source>
</evidence>
<evidence type="ECO:0000256" key="9">
    <source>
        <dbReference type="ARBA" id="ARBA00022833"/>
    </source>
</evidence>
<dbReference type="InterPro" id="IPR052348">
    <property type="entry name" value="Metallopeptidase_M50B"/>
</dbReference>
<feature type="transmembrane region" description="Helical" evidence="13">
    <location>
        <begin position="93"/>
        <end position="120"/>
    </location>
</feature>
<keyword evidence="6 13" id="KW-0812">Transmembrane</keyword>
<keyword evidence="5 15" id="KW-0645">Protease</keyword>
<evidence type="ECO:0000313" key="15">
    <source>
        <dbReference type="EMBL" id="PNV67850.1"/>
    </source>
</evidence>
<evidence type="ECO:0000259" key="14">
    <source>
        <dbReference type="Pfam" id="PF02163"/>
    </source>
</evidence>
<dbReference type="PANTHER" id="PTHR35864">
    <property type="entry name" value="ZINC METALLOPROTEASE MJ0611-RELATED"/>
    <property type="match status" value="1"/>
</dbReference>
<gene>
    <name evidence="15" type="ORF">C2L71_06140</name>
</gene>
<feature type="transmembrane region" description="Helical" evidence="13">
    <location>
        <begin position="6"/>
        <end position="31"/>
    </location>
</feature>
<keyword evidence="8" id="KW-0378">Hydrolase</keyword>
<dbReference type="OrthoDB" id="9800627at2"/>
<comment type="cofactor">
    <cofactor evidence="1">
        <name>Zn(2+)</name>
        <dbReference type="ChEBI" id="CHEBI:29105"/>
    </cofactor>
</comment>
<dbReference type="AlphaFoldDB" id="A0A2K2UCG0"/>
<feature type="transmembrane region" description="Helical" evidence="13">
    <location>
        <begin position="52"/>
        <end position="73"/>
    </location>
</feature>
<feature type="transmembrane region" description="Helical" evidence="13">
    <location>
        <begin position="183"/>
        <end position="202"/>
    </location>
</feature>